<feature type="chain" id="PRO_5039439511" description="Secreted protein" evidence="2">
    <location>
        <begin position="23"/>
        <end position="97"/>
    </location>
</feature>
<accession>A0A9D4AGV2</accession>
<dbReference type="EMBL" id="JAIQCV010000002">
    <property type="protein sequence ID" value="KAH1120364.1"/>
    <property type="molecule type" value="Genomic_DNA"/>
</dbReference>
<comment type="caution">
    <text evidence="3">The sequence shown here is derived from an EMBL/GenBank/DDBJ whole genome shotgun (WGS) entry which is preliminary data.</text>
</comment>
<dbReference type="OrthoDB" id="966697at2759"/>
<dbReference type="Proteomes" id="UP000828251">
    <property type="component" value="Unassembled WGS sequence"/>
</dbReference>
<evidence type="ECO:0000256" key="1">
    <source>
        <dbReference type="SAM" id="MobiDB-lite"/>
    </source>
</evidence>
<evidence type="ECO:0000256" key="2">
    <source>
        <dbReference type="SAM" id="SignalP"/>
    </source>
</evidence>
<protein>
    <recommendedName>
        <fullName evidence="5">Secreted protein</fullName>
    </recommendedName>
</protein>
<keyword evidence="2" id="KW-0732">Signal</keyword>
<keyword evidence="4" id="KW-1185">Reference proteome</keyword>
<sequence length="97" mass="10225">MAKVPFIVFSLALVLSIQFVVGHEEKALDEATSPKAEDVLLSPGAAKLVENFKNSAGDDCQGVDGPTSGLTDEIAVSPESEVEVDTESASEMKRKMA</sequence>
<reference evidence="3 4" key="1">
    <citation type="journal article" date="2021" name="Plant Biotechnol. J.">
        <title>Multi-omics assisted identification of the key and species-specific regulatory components of drought-tolerant mechanisms in Gossypium stocksii.</title>
        <authorList>
            <person name="Yu D."/>
            <person name="Ke L."/>
            <person name="Zhang D."/>
            <person name="Wu Y."/>
            <person name="Sun Y."/>
            <person name="Mei J."/>
            <person name="Sun J."/>
            <person name="Sun Y."/>
        </authorList>
    </citation>
    <scope>NUCLEOTIDE SEQUENCE [LARGE SCALE GENOMIC DNA]</scope>
    <source>
        <strain evidence="4">cv. E1</strain>
        <tissue evidence="3">Leaf</tissue>
    </source>
</reference>
<feature type="region of interest" description="Disordered" evidence="1">
    <location>
        <begin position="56"/>
        <end position="97"/>
    </location>
</feature>
<organism evidence="3 4">
    <name type="scientific">Gossypium stocksii</name>
    <dbReference type="NCBI Taxonomy" id="47602"/>
    <lineage>
        <taxon>Eukaryota</taxon>
        <taxon>Viridiplantae</taxon>
        <taxon>Streptophyta</taxon>
        <taxon>Embryophyta</taxon>
        <taxon>Tracheophyta</taxon>
        <taxon>Spermatophyta</taxon>
        <taxon>Magnoliopsida</taxon>
        <taxon>eudicotyledons</taxon>
        <taxon>Gunneridae</taxon>
        <taxon>Pentapetalae</taxon>
        <taxon>rosids</taxon>
        <taxon>malvids</taxon>
        <taxon>Malvales</taxon>
        <taxon>Malvaceae</taxon>
        <taxon>Malvoideae</taxon>
        <taxon>Gossypium</taxon>
    </lineage>
</organism>
<evidence type="ECO:0000313" key="4">
    <source>
        <dbReference type="Proteomes" id="UP000828251"/>
    </source>
</evidence>
<name>A0A9D4AGV2_9ROSI</name>
<feature type="signal peptide" evidence="2">
    <location>
        <begin position="1"/>
        <end position="22"/>
    </location>
</feature>
<evidence type="ECO:0000313" key="3">
    <source>
        <dbReference type="EMBL" id="KAH1120364.1"/>
    </source>
</evidence>
<proteinExistence type="predicted"/>
<gene>
    <name evidence="3" type="ORF">J1N35_003524</name>
</gene>
<evidence type="ECO:0008006" key="5">
    <source>
        <dbReference type="Google" id="ProtNLM"/>
    </source>
</evidence>
<dbReference type="AlphaFoldDB" id="A0A9D4AGV2"/>